<evidence type="ECO:0000256" key="5">
    <source>
        <dbReference type="ARBA" id="ARBA00022692"/>
    </source>
</evidence>
<proteinExistence type="inferred from homology"/>
<evidence type="ECO:0000256" key="3">
    <source>
        <dbReference type="ARBA" id="ARBA00022448"/>
    </source>
</evidence>
<feature type="compositionally biased region" description="Polar residues" evidence="13">
    <location>
        <begin position="68"/>
        <end position="78"/>
    </location>
</feature>
<keyword evidence="11 12" id="KW-0407">Ion channel</keyword>
<dbReference type="GO" id="GO:0016020">
    <property type="term" value="C:membrane"/>
    <property type="evidence" value="ECO:0007669"/>
    <property type="project" value="UniProtKB-SubCell"/>
</dbReference>
<comment type="subcellular location">
    <subcellularLocation>
        <location evidence="1">Membrane</location>
        <topology evidence="1">Multi-pass membrane protein</topology>
    </subcellularLocation>
</comment>
<keyword evidence="10 12" id="KW-0739">Sodium transport</keyword>
<evidence type="ECO:0000256" key="8">
    <source>
        <dbReference type="ARBA" id="ARBA00023065"/>
    </source>
</evidence>
<evidence type="ECO:0000256" key="4">
    <source>
        <dbReference type="ARBA" id="ARBA00022461"/>
    </source>
</evidence>
<evidence type="ECO:0000256" key="6">
    <source>
        <dbReference type="ARBA" id="ARBA00022989"/>
    </source>
</evidence>
<evidence type="ECO:0000256" key="11">
    <source>
        <dbReference type="ARBA" id="ARBA00023303"/>
    </source>
</evidence>
<keyword evidence="15" id="KW-1185">Reference proteome</keyword>
<sequence>MTHIMSRNFYPIKITVVDTRVDVRDYPFPSVTVCPVANIQKSVALASLRLYYKIDRRRGGRGPVPPNASAQGKGQRIQNRGALSDFEDFVSRALPEEDVDLAALERLHVRALRTLQDFRFPLYSSKWTGLDVEPLESLGTMDPRELLLMALPTCQQLFIYCTWNNKVSDCCDLFEVQETNAGLCYAFNSCTSMTAKTDRCHPRSGEPEETRAMYVSTVKAEPSEVLSEDPHARGIVVVIANPYEFPVPSNGYYFPEDGSINMLTVTQSLSLLDFTP</sequence>
<evidence type="ECO:0000256" key="12">
    <source>
        <dbReference type="RuleBase" id="RU000679"/>
    </source>
</evidence>
<evidence type="ECO:0000256" key="9">
    <source>
        <dbReference type="ARBA" id="ARBA00023136"/>
    </source>
</evidence>
<reference evidence="14" key="2">
    <citation type="journal article" date="2023" name="BMC Genomics">
        <title>Pest status, molecular evolution, and epigenetic factors derived from the genome assembly of Frankliniella fusca, a thysanopteran phytovirus vector.</title>
        <authorList>
            <person name="Catto M.A."/>
            <person name="Labadie P.E."/>
            <person name="Jacobson A.L."/>
            <person name="Kennedy G.G."/>
            <person name="Srinivasan R."/>
            <person name="Hunt B.G."/>
        </authorList>
    </citation>
    <scope>NUCLEOTIDE SEQUENCE</scope>
    <source>
        <strain evidence="14">PL_HMW_Pooled</strain>
    </source>
</reference>
<keyword evidence="3 12" id="KW-0813">Transport</keyword>
<feature type="region of interest" description="Disordered" evidence="13">
    <location>
        <begin position="57"/>
        <end position="78"/>
    </location>
</feature>
<keyword evidence="8 12" id="KW-0406">Ion transport</keyword>
<dbReference type="GO" id="GO:0005272">
    <property type="term" value="F:sodium channel activity"/>
    <property type="evidence" value="ECO:0007669"/>
    <property type="project" value="UniProtKB-KW"/>
</dbReference>
<dbReference type="InterPro" id="IPR001873">
    <property type="entry name" value="ENaC"/>
</dbReference>
<evidence type="ECO:0000256" key="13">
    <source>
        <dbReference type="SAM" id="MobiDB-lite"/>
    </source>
</evidence>
<evidence type="ECO:0000256" key="1">
    <source>
        <dbReference type="ARBA" id="ARBA00004141"/>
    </source>
</evidence>
<dbReference type="AlphaFoldDB" id="A0AAE1LEL7"/>
<gene>
    <name evidence="14" type="ORF">KUF71_025231</name>
</gene>
<keyword evidence="4 12" id="KW-0894">Sodium channel</keyword>
<name>A0AAE1LEL7_9NEOP</name>
<protein>
    <submittedName>
        <fullName evidence="14">Sodium channel protein Nach</fullName>
    </submittedName>
</protein>
<dbReference type="Pfam" id="PF00858">
    <property type="entry name" value="ASC"/>
    <property type="match status" value="1"/>
</dbReference>
<keyword evidence="6" id="KW-1133">Transmembrane helix</keyword>
<keyword evidence="5 12" id="KW-0812">Transmembrane</keyword>
<dbReference type="Proteomes" id="UP001219518">
    <property type="component" value="Unassembled WGS sequence"/>
</dbReference>
<comment type="caution">
    <text evidence="14">The sequence shown here is derived from an EMBL/GenBank/DDBJ whole genome shotgun (WGS) entry which is preliminary data.</text>
</comment>
<keyword evidence="9" id="KW-0472">Membrane</keyword>
<evidence type="ECO:0000256" key="7">
    <source>
        <dbReference type="ARBA" id="ARBA00023053"/>
    </source>
</evidence>
<keyword evidence="7" id="KW-0915">Sodium</keyword>
<comment type="similarity">
    <text evidence="2 12">Belongs to the amiloride-sensitive sodium channel (TC 1.A.6) family.</text>
</comment>
<organism evidence="14 15">
    <name type="scientific">Frankliniella fusca</name>
    <dbReference type="NCBI Taxonomy" id="407009"/>
    <lineage>
        <taxon>Eukaryota</taxon>
        <taxon>Metazoa</taxon>
        <taxon>Ecdysozoa</taxon>
        <taxon>Arthropoda</taxon>
        <taxon>Hexapoda</taxon>
        <taxon>Insecta</taxon>
        <taxon>Pterygota</taxon>
        <taxon>Neoptera</taxon>
        <taxon>Paraneoptera</taxon>
        <taxon>Thysanoptera</taxon>
        <taxon>Terebrantia</taxon>
        <taxon>Thripoidea</taxon>
        <taxon>Thripidae</taxon>
        <taxon>Frankliniella</taxon>
    </lineage>
</organism>
<evidence type="ECO:0000313" key="14">
    <source>
        <dbReference type="EMBL" id="KAK3915934.1"/>
    </source>
</evidence>
<evidence type="ECO:0000256" key="10">
    <source>
        <dbReference type="ARBA" id="ARBA00023201"/>
    </source>
</evidence>
<dbReference type="Gene3D" id="2.60.470.10">
    <property type="entry name" value="Acid-sensing ion channels like domains"/>
    <property type="match status" value="1"/>
</dbReference>
<evidence type="ECO:0000313" key="15">
    <source>
        <dbReference type="Proteomes" id="UP001219518"/>
    </source>
</evidence>
<accession>A0AAE1LEL7</accession>
<dbReference type="EMBL" id="JAHWGI010000472">
    <property type="protein sequence ID" value="KAK3915934.1"/>
    <property type="molecule type" value="Genomic_DNA"/>
</dbReference>
<reference evidence="14" key="1">
    <citation type="submission" date="2021-07" db="EMBL/GenBank/DDBJ databases">
        <authorList>
            <person name="Catto M.A."/>
            <person name="Jacobson A."/>
            <person name="Kennedy G."/>
            <person name="Labadie P."/>
            <person name="Hunt B.G."/>
            <person name="Srinivasan R."/>
        </authorList>
    </citation>
    <scope>NUCLEOTIDE SEQUENCE</scope>
    <source>
        <strain evidence="14">PL_HMW_Pooled</strain>
        <tissue evidence="14">Head</tissue>
    </source>
</reference>
<evidence type="ECO:0000256" key="2">
    <source>
        <dbReference type="ARBA" id="ARBA00007193"/>
    </source>
</evidence>